<feature type="domain" description="BPL/LPL catalytic" evidence="6">
    <location>
        <begin position="74"/>
        <end position="258"/>
    </location>
</feature>
<keyword evidence="4 5" id="KW-0092">Biotin</keyword>
<dbReference type="Gene3D" id="3.30.930.10">
    <property type="entry name" value="Bira Bifunctional Protein, Domain 2"/>
    <property type="match status" value="1"/>
</dbReference>
<dbReference type="InterPro" id="IPR030855">
    <property type="entry name" value="Bifunct_BirA"/>
</dbReference>
<dbReference type="InterPro" id="IPR003142">
    <property type="entry name" value="BPL_C"/>
</dbReference>
<dbReference type="Proteomes" id="UP000051638">
    <property type="component" value="Unassembled WGS sequence"/>
</dbReference>
<keyword evidence="3 5" id="KW-0067">ATP-binding</keyword>
<evidence type="ECO:0000256" key="1">
    <source>
        <dbReference type="ARBA" id="ARBA00022598"/>
    </source>
</evidence>
<comment type="function">
    <text evidence="5">Acts both as a biotin--[acetyl-CoA-carboxylase] ligase and a repressor.</text>
</comment>
<dbReference type="SUPFAM" id="SSF55681">
    <property type="entry name" value="Class II aaRS and biotin synthetases"/>
    <property type="match status" value="1"/>
</dbReference>
<evidence type="ECO:0000256" key="2">
    <source>
        <dbReference type="ARBA" id="ARBA00022741"/>
    </source>
</evidence>
<feature type="binding site" evidence="5">
    <location>
        <position position="114"/>
    </location>
    <ligand>
        <name>biotin</name>
        <dbReference type="ChEBI" id="CHEBI:57586"/>
    </ligand>
</feature>
<comment type="caution">
    <text evidence="7">The sequence shown here is derived from an EMBL/GenBank/DDBJ whole genome shotgun (WGS) entry which is preliminary data.</text>
</comment>
<dbReference type="GO" id="GO:0005737">
    <property type="term" value="C:cytoplasm"/>
    <property type="evidence" value="ECO:0007669"/>
    <property type="project" value="TreeGrafter"/>
</dbReference>
<feature type="binding site" evidence="5">
    <location>
        <begin position="90"/>
        <end position="92"/>
    </location>
    <ligand>
        <name>biotin</name>
        <dbReference type="ChEBI" id="CHEBI:57586"/>
    </ligand>
</feature>
<organism evidence="7 8">
    <name type="scientific">Loigolactobacillus rennini DSM 20253</name>
    <dbReference type="NCBI Taxonomy" id="1423796"/>
    <lineage>
        <taxon>Bacteria</taxon>
        <taxon>Bacillati</taxon>
        <taxon>Bacillota</taxon>
        <taxon>Bacilli</taxon>
        <taxon>Lactobacillales</taxon>
        <taxon>Lactobacillaceae</taxon>
        <taxon>Loigolactobacillus</taxon>
    </lineage>
</organism>
<dbReference type="AlphaFoldDB" id="A0A0R2DE14"/>
<dbReference type="InterPro" id="IPR004143">
    <property type="entry name" value="BPL_LPL_catalytic"/>
</dbReference>
<feature type="binding site" evidence="5">
    <location>
        <position position="185"/>
    </location>
    <ligand>
        <name>biotin</name>
        <dbReference type="ChEBI" id="CHEBI:57586"/>
    </ligand>
</feature>
<keyword evidence="5" id="KW-0678">Repressor</keyword>
<keyword evidence="5" id="KW-0238">DNA-binding</keyword>
<gene>
    <name evidence="5" type="primary">birA</name>
    <name evidence="7" type="ORF">FC24_GL001313</name>
</gene>
<dbReference type="GO" id="GO:0004077">
    <property type="term" value="F:biotin--[biotin carboxyl-carrier protein] ligase activity"/>
    <property type="evidence" value="ECO:0007669"/>
    <property type="project" value="UniProtKB-UniRule"/>
</dbReference>
<dbReference type="GO" id="GO:0016740">
    <property type="term" value="F:transferase activity"/>
    <property type="evidence" value="ECO:0007669"/>
    <property type="project" value="UniProtKB-ARBA"/>
</dbReference>
<name>A0A0R2DE14_9LACO</name>
<dbReference type="PANTHER" id="PTHR12835">
    <property type="entry name" value="BIOTIN PROTEIN LIGASE"/>
    <property type="match status" value="1"/>
</dbReference>
<dbReference type="Pfam" id="PF02237">
    <property type="entry name" value="BPL_C"/>
    <property type="match status" value="1"/>
</dbReference>
<dbReference type="InterPro" id="IPR013196">
    <property type="entry name" value="HTH_11"/>
</dbReference>
<dbReference type="STRING" id="1423796.FC24_GL001313"/>
<comment type="caution">
    <text evidence="5">Lacks conserved residue(s) required for the propagation of feature annotation.</text>
</comment>
<comment type="catalytic activity">
    <reaction evidence="5">
        <text>biotin + L-lysyl-[protein] + ATP = N(6)-biotinyl-L-lysyl-[protein] + AMP + diphosphate + H(+)</text>
        <dbReference type="Rhea" id="RHEA:11756"/>
        <dbReference type="Rhea" id="RHEA-COMP:9752"/>
        <dbReference type="Rhea" id="RHEA-COMP:10505"/>
        <dbReference type="ChEBI" id="CHEBI:15378"/>
        <dbReference type="ChEBI" id="CHEBI:29969"/>
        <dbReference type="ChEBI" id="CHEBI:30616"/>
        <dbReference type="ChEBI" id="CHEBI:33019"/>
        <dbReference type="ChEBI" id="CHEBI:57586"/>
        <dbReference type="ChEBI" id="CHEBI:83144"/>
        <dbReference type="ChEBI" id="CHEBI:456215"/>
        <dbReference type="EC" id="6.3.4.15"/>
    </reaction>
</comment>
<dbReference type="Pfam" id="PF08279">
    <property type="entry name" value="HTH_11"/>
    <property type="match status" value="1"/>
</dbReference>
<keyword evidence="5" id="KW-0804">Transcription</keyword>
<keyword evidence="8" id="KW-1185">Reference proteome</keyword>
<dbReference type="EMBL" id="AYYI01000034">
    <property type="protein sequence ID" value="KRM98428.1"/>
    <property type="molecule type" value="Genomic_DNA"/>
</dbReference>
<dbReference type="RefSeq" id="WP_057873882.1">
    <property type="nucleotide sequence ID" value="NZ_AYYI01000034.1"/>
</dbReference>
<dbReference type="InterPro" id="IPR045864">
    <property type="entry name" value="aa-tRNA-synth_II/BPL/LPL"/>
</dbReference>
<dbReference type="Gene3D" id="1.10.10.10">
    <property type="entry name" value="Winged helix-like DNA-binding domain superfamily/Winged helix DNA-binding domain"/>
    <property type="match status" value="1"/>
</dbReference>
<proteinExistence type="inferred from homology"/>
<dbReference type="GO" id="GO:0005524">
    <property type="term" value="F:ATP binding"/>
    <property type="evidence" value="ECO:0007669"/>
    <property type="project" value="UniProtKB-UniRule"/>
</dbReference>
<evidence type="ECO:0000259" key="6">
    <source>
        <dbReference type="PROSITE" id="PS51733"/>
    </source>
</evidence>
<keyword evidence="2 5" id="KW-0547">Nucleotide-binding</keyword>
<dbReference type="InterPro" id="IPR008988">
    <property type="entry name" value="Transcriptional_repressor_C"/>
</dbReference>
<keyword evidence="1 5" id="KW-0436">Ligase</keyword>
<dbReference type="OrthoDB" id="9807064at2"/>
<accession>A0A0R2DE14</accession>
<evidence type="ECO:0000313" key="7">
    <source>
        <dbReference type="EMBL" id="KRM98428.1"/>
    </source>
</evidence>
<dbReference type="CDD" id="cd16442">
    <property type="entry name" value="BPL"/>
    <property type="match status" value="1"/>
</dbReference>
<evidence type="ECO:0000313" key="8">
    <source>
        <dbReference type="Proteomes" id="UP000051638"/>
    </source>
</evidence>
<dbReference type="GO" id="GO:0006355">
    <property type="term" value="P:regulation of DNA-templated transcription"/>
    <property type="evidence" value="ECO:0007669"/>
    <property type="project" value="UniProtKB-UniRule"/>
</dbReference>
<dbReference type="GO" id="GO:0009249">
    <property type="term" value="P:protein lipoylation"/>
    <property type="evidence" value="ECO:0007669"/>
    <property type="project" value="UniProtKB-ARBA"/>
</dbReference>
<reference evidence="7 8" key="1">
    <citation type="journal article" date="2015" name="Genome Announc.">
        <title>Expanding the biotechnology potential of lactobacilli through comparative genomics of 213 strains and associated genera.</title>
        <authorList>
            <person name="Sun Z."/>
            <person name="Harris H.M."/>
            <person name="McCann A."/>
            <person name="Guo C."/>
            <person name="Argimon S."/>
            <person name="Zhang W."/>
            <person name="Yang X."/>
            <person name="Jeffery I.B."/>
            <person name="Cooney J.C."/>
            <person name="Kagawa T.F."/>
            <person name="Liu W."/>
            <person name="Song Y."/>
            <person name="Salvetti E."/>
            <person name="Wrobel A."/>
            <person name="Rasinkangas P."/>
            <person name="Parkhill J."/>
            <person name="Rea M.C."/>
            <person name="O'Sullivan O."/>
            <person name="Ritari J."/>
            <person name="Douillard F.P."/>
            <person name="Paul Ross R."/>
            <person name="Yang R."/>
            <person name="Briner A.E."/>
            <person name="Felis G.E."/>
            <person name="de Vos W.M."/>
            <person name="Barrangou R."/>
            <person name="Klaenhammer T.R."/>
            <person name="Caufield P.W."/>
            <person name="Cui Y."/>
            <person name="Zhang H."/>
            <person name="O'Toole P.W."/>
        </authorList>
    </citation>
    <scope>NUCLEOTIDE SEQUENCE [LARGE SCALE GENOMIC DNA]</scope>
    <source>
        <strain evidence="7 8">DSM 20253</strain>
    </source>
</reference>
<evidence type="ECO:0000256" key="5">
    <source>
        <dbReference type="HAMAP-Rule" id="MF_00978"/>
    </source>
</evidence>
<sequence length="320" mass="35427">MDTQTKLLKQLIASAPHYISQQQLKQILNCSTTEIVNQIKALNALGHHIDSRSTAGYRYLGDQLLETSIHQQLKPQFRGLKLHLFDQVSSTNQVAKQTATQADNQVQVFIANQQTAGYGRYQRPFVSPGQTGIYLSILLPLQQPLTAIGCLTTAVATAVFRAIKQTTGITTAIKWVNDLYYQQKKICGILAETVTDATTQNISHLVIGIGVNFMRSTAIPAHLKTKVGALFTQIAPITRNQLIAAILNQFFVLYPTYPSGAFLTEYRQHSLLINRRVTLKLGDQNITGTVKTINNKGELVLATHNGLKNFNSGEVTKVYF</sequence>
<comment type="similarity">
    <text evidence="5">Belongs to the biotin--protein ligase family.</text>
</comment>
<dbReference type="Pfam" id="PF03099">
    <property type="entry name" value="BPL_LplA_LipB"/>
    <property type="match status" value="1"/>
</dbReference>
<dbReference type="PROSITE" id="PS51733">
    <property type="entry name" value="BPL_LPL_CATALYTIC"/>
    <property type="match status" value="1"/>
</dbReference>
<dbReference type="InterPro" id="IPR036388">
    <property type="entry name" value="WH-like_DNA-bd_sf"/>
</dbReference>
<feature type="DNA-binding region" description="H-T-H motif" evidence="5">
    <location>
        <begin position="21"/>
        <end position="40"/>
    </location>
</feature>
<dbReference type="PATRIC" id="fig|1423796.3.peg.1339"/>
<dbReference type="GO" id="GO:0003677">
    <property type="term" value="F:DNA binding"/>
    <property type="evidence" value="ECO:0007669"/>
    <property type="project" value="UniProtKB-UniRule"/>
</dbReference>
<evidence type="ECO:0000256" key="4">
    <source>
        <dbReference type="ARBA" id="ARBA00023267"/>
    </source>
</evidence>
<dbReference type="PANTHER" id="PTHR12835:SF5">
    <property type="entry name" value="BIOTIN--PROTEIN LIGASE"/>
    <property type="match status" value="1"/>
</dbReference>
<keyword evidence="5" id="KW-0805">Transcription regulation</keyword>
<dbReference type="NCBIfam" id="TIGR00121">
    <property type="entry name" value="birA_ligase"/>
    <property type="match status" value="1"/>
</dbReference>
<dbReference type="EC" id="6.3.4.15" evidence="5"/>
<dbReference type="Gene3D" id="2.30.30.100">
    <property type="match status" value="1"/>
</dbReference>
<dbReference type="InterPro" id="IPR004408">
    <property type="entry name" value="Biotin_CoA_COase_ligase"/>
</dbReference>
<evidence type="ECO:0000256" key="3">
    <source>
        <dbReference type="ARBA" id="ARBA00022840"/>
    </source>
</evidence>
<dbReference type="HAMAP" id="MF_00978">
    <property type="entry name" value="Bifunct_BirA"/>
    <property type="match status" value="1"/>
</dbReference>
<protein>
    <recommendedName>
        <fullName evidence="5">Bifunctional ligase/repressor BirA</fullName>
    </recommendedName>
    <alternativeName>
        <fullName evidence="5">Biotin--[acetyl-CoA-carboxylase] ligase</fullName>
        <ecNumber evidence="5">6.3.4.15</ecNumber>
    </alternativeName>
    <alternativeName>
        <fullName evidence="5">Biotin--protein ligase</fullName>
    </alternativeName>
    <alternativeName>
        <fullName evidence="5">Biotin-[acetyl-CoA carboxylase] synthetase</fullName>
    </alternativeName>
</protein>
<dbReference type="SUPFAM" id="SSF50037">
    <property type="entry name" value="C-terminal domain of transcriptional repressors"/>
    <property type="match status" value="1"/>
</dbReference>